<dbReference type="EMBL" id="JAEFBK010000005">
    <property type="protein sequence ID" value="KAG7607363.1"/>
    <property type="molecule type" value="Genomic_DNA"/>
</dbReference>
<evidence type="ECO:0000313" key="1">
    <source>
        <dbReference type="EMBL" id="KAG7607363.1"/>
    </source>
</evidence>
<accession>A0A8T2DB12</accession>
<sequence>MKFKQAEHSTKRVFFNEEGCVLLVKGGPAPDKETCHVSPLFQIIGSLTFLLQDLSGFVYKKLTIQCI</sequence>
<name>A0A8T2DB12_9BRAS</name>
<dbReference type="Proteomes" id="UP000694240">
    <property type="component" value="Chromosome 5"/>
</dbReference>
<gene>
    <name evidence="1" type="ORF">ISN45_At05g061510</name>
</gene>
<keyword evidence="2" id="KW-1185">Reference proteome</keyword>
<organism evidence="1 2">
    <name type="scientific">Arabidopsis thaliana x Arabidopsis arenosa</name>
    <dbReference type="NCBI Taxonomy" id="1240361"/>
    <lineage>
        <taxon>Eukaryota</taxon>
        <taxon>Viridiplantae</taxon>
        <taxon>Streptophyta</taxon>
        <taxon>Embryophyta</taxon>
        <taxon>Tracheophyta</taxon>
        <taxon>Spermatophyta</taxon>
        <taxon>Magnoliopsida</taxon>
        <taxon>eudicotyledons</taxon>
        <taxon>Gunneridae</taxon>
        <taxon>Pentapetalae</taxon>
        <taxon>rosids</taxon>
        <taxon>malvids</taxon>
        <taxon>Brassicales</taxon>
        <taxon>Brassicaceae</taxon>
        <taxon>Camelineae</taxon>
        <taxon>Arabidopsis</taxon>
    </lineage>
</organism>
<evidence type="ECO:0000313" key="2">
    <source>
        <dbReference type="Proteomes" id="UP000694240"/>
    </source>
</evidence>
<reference evidence="1 2" key="1">
    <citation type="submission" date="2020-12" db="EMBL/GenBank/DDBJ databases">
        <title>Concerted genomic and epigenomic changes stabilize Arabidopsis allopolyploids.</title>
        <authorList>
            <person name="Chen Z."/>
        </authorList>
    </citation>
    <scope>NUCLEOTIDE SEQUENCE [LARGE SCALE GENOMIC DNA]</scope>
    <source>
        <strain evidence="1">Allo738</strain>
        <tissue evidence="1">Leaf</tissue>
    </source>
</reference>
<comment type="caution">
    <text evidence="1">The sequence shown here is derived from an EMBL/GenBank/DDBJ whole genome shotgun (WGS) entry which is preliminary data.</text>
</comment>
<proteinExistence type="predicted"/>
<protein>
    <submittedName>
        <fullName evidence="1">Uncharacterized protein</fullName>
    </submittedName>
</protein>
<dbReference type="AlphaFoldDB" id="A0A8T2DB12"/>